<dbReference type="PANTHER" id="PTHR46601:SF1">
    <property type="entry name" value="ADF-H DOMAIN-CONTAINING PROTEIN"/>
    <property type="match status" value="1"/>
</dbReference>
<sequence>MKAKQREWKKKSRKRKAAKAGREQNSISSQTKSRRTRKQKNVSIRKSAERARRHLPESPRAWANTLDHIVKNASPRRLSHMNMVTTKLTENVEEVLGINKIGRPKKDNEKVKRKLAFSGTNETVKGKVKWNLNRYMKRKTVQLKRISKPQAYRAAWKDRITEFLDSNSRVMPNKRDTLLINGEAVPKHHLLSSKLKLYRKFKKLHQTFSRKFSTFEKMIPKNHRCLNLACRRVCVCMKDYNLEQQILALNKVAQGSATKDLQATIRELSDISVCPYDKIPARKCVDRECQNCETDSIQNLYEPLINNTTQNLKVKYNQWEQAPEMYTNRKGETKKMNRWIQAEKKESMKDLVEHVTQKMGTFTSQLFRADYQHRVETEIMCTLPIDHCLVVMDFSENVTLEPQDEIESAHWTQKQVTLHPIYIVRHGEGSTKEEPIITKESLIILSDCLTHGAHAVYIFTEQLFIHLQNKPGPVPISIIHRFSDNCAAQYKSKTAFEHIMLLEQKYNIELVYHYTESGHGKGPSDGLGAGIKKRLERLILGGKVINTAYQAYLALRQHPSDNSRQQVIYVRAKKMKSAPQKSTSSKSVPGTQSFHMVKQWKPRTGILICSCPICITKEEGPCFYMQFRRPDKFIRLQDGKQILFKDLNTLEAKLELSEFITSDLHSYVSKMSKDGTYADHPCISIMSKVLSTNILIVHSNNPNIQVDGGDEMLAIGYIPELQRYVSLEPAERCAPQDFVAVKLSSRRNKQY</sequence>
<evidence type="ECO:0000313" key="2">
    <source>
        <dbReference type="EMBL" id="WAR31187.1"/>
    </source>
</evidence>
<feature type="region of interest" description="Disordered" evidence="1">
    <location>
        <begin position="1"/>
        <end position="60"/>
    </location>
</feature>
<dbReference type="PANTHER" id="PTHR46601">
    <property type="entry name" value="ULP_PROTEASE DOMAIN-CONTAINING PROTEIN"/>
    <property type="match status" value="1"/>
</dbReference>
<evidence type="ECO:0000313" key="3">
    <source>
        <dbReference type="Proteomes" id="UP001164746"/>
    </source>
</evidence>
<name>A0ABY7GB79_MYAAR</name>
<reference evidence="2" key="1">
    <citation type="submission" date="2022-11" db="EMBL/GenBank/DDBJ databases">
        <title>Centuries of genome instability and evolution in soft-shell clam transmissible cancer (bioRxiv).</title>
        <authorList>
            <person name="Hart S.F.M."/>
            <person name="Yonemitsu M.A."/>
            <person name="Giersch R.M."/>
            <person name="Beal B.F."/>
            <person name="Arriagada G."/>
            <person name="Davis B.W."/>
            <person name="Ostrander E.A."/>
            <person name="Goff S.P."/>
            <person name="Metzger M.J."/>
        </authorList>
    </citation>
    <scope>NUCLEOTIDE SEQUENCE</scope>
    <source>
        <strain evidence="2">MELC-2E11</strain>
        <tissue evidence="2">Siphon/mantle</tissue>
    </source>
</reference>
<feature type="compositionally biased region" description="Basic residues" evidence="1">
    <location>
        <begin position="7"/>
        <end position="19"/>
    </location>
</feature>
<dbReference type="Proteomes" id="UP001164746">
    <property type="component" value="Chromosome 17"/>
</dbReference>
<dbReference type="Gene3D" id="3.90.70.80">
    <property type="match status" value="1"/>
</dbReference>
<dbReference type="EMBL" id="CP111028">
    <property type="protein sequence ID" value="WAR31187.1"/>
    <property type="molecule type" value="Genomic_DNA"/>
</dbReference>
<keyword evidence="3" id="KW-1185">Reference proteome</keyword>
<accession>A0ABY7GB79</accession>
<organism evidence="2 3">
    <name type="scientific">Mya arenaria</name>
    <name type="common">Soft-shell clam</name>
    <dbReference type="NCBI Taxonomy" id="6604"/>
    <lineage>
        <taxon>Eukaryota</taxon>
        <taxon>Metazoa</taxon>
        <taxon>Spiralia</taxon>
        <taxon>Lophotrochozoa</taxon>
        <taxon>Mollusca</taxon>
        <taxon>Bivalvia</taxon>
        <taxon>Autobranchia</taxon>
        <taxon>Heteroconchia</taxon>
        <taxon>Euheterodonta</taxon>
        <taxon>Imparidentia</taxon>
        <taxon>Neoheterodontei</taxon>
        <taxon>Myida</taxon>
        <taxon>Myoidea</taxon>
        <taxon>Myidae</taxon>
        <taxon>Mya</taxon>
    </lineage>
</organism>
<feature type="compositionally biased region" description="Basic and acidic residues" evidence="1">
    <location>
        <begin position="46"/>
        <end position="57"/>
    </location>
</feature>
<proteinExistence type="predicted"/>
<evidence type="ECO:0000256" key="1">
    <source>
        <dbReference type="SAM" id="MobiDB-lite"/>
    </source>
</evidence>
<protein>
    <submittedName>
        <fullName evidence="2">Uncharacterized protein</fullName>
    </submittedName>
</protein>
<gene>
    <name evidence="2" type="ORF">MAR_033729</name>
</gene>
<feature type="non-terminal residue" evidence="2">
    <location>
        <position position="751"/>
    </location>
</feature>